<protein>
    <recommendedName>
        <fullName evidence="2">phosphoglycerate mutase (2,3-diphosphoglycerate-dependent)</fullName>
        <ecNumber evidence="2">5.4.2.11</ecNumber>
    </recommendedName>
</protein>
<organism evidence="7 8">
    <name type="scientific">Anolis carolinensis</name>
    <name type="common">Green anole</name>
    <name type="synonym">American chameleon</name>
    <dbReference type="NCBI Taxonomy" id="28377"/>
    <lineage>
        <taxon>Eukaryota</taxon>
        <taxon>Metazoa</taxon>
        <taxon>Chordata</taxon>
        <taxon>Craniata</taxon>
        <taxon>Vertebrata</taxon>
        <taxon>Euteleostomi</taxon>
        <taxon>Lepidosauria</taxon>
        <taxon>Squamata</taxon>
        <taxon>Bifurcata</taxon>
        <taxon>Unidentata</taxon>
        <taxon>Episquamata</taxon>
        <taxon>Toxicofera</taxon>
        <taxon>Iguania</taxon>
        <taxon>Dactyloidae</taxon>
        <taxon>Anolis</taxon>
    </lineage>
</organism>
<evidence type="ECO:0000256" key="3">
    <source>
        <dbReference type="ARBA" id="ARBA00023152"/>
    </source>
</evidence>
<dbReference type="AlphaFoldDB" id="A0A803TIQ0"/>
<dbReference type="Pfam" id="PF00300">
    <property type="entry name" value="His_Phos_1"/>
    <property type="match status" value="1"/>
</dbReference>
<evidence type="ECO:0000256" key="1">
    <source>
        <dbReference type="ARBA" id="ARBA00006717"/>
    </source>
</evidence>
<proteinExistence type="inferred from homology"/>
<evidence type="ECO:0000313" key="8">
    <source>
        <dbReference type="Proteomes" id="UP000001646"/>
    </source>
</evidence>
<dbReference type="InParanoid" id="A0A803TIQ0"/>
<dbReference type="Ensembl" id="ENSACAT00000044856.1">
    <property type="protein sequence ID" value="ENSACAP00000035090.1"/>
    <property type="gene ID" value="ENSACAG00000036935.1"/>
</dbReference>
<keyword evidence="8" id="KW-1185">Reference proteome</keyword>
<dbReference type="GO" id="GO:0061621">
    <property type="term" value="P:canonical glycolysis"/>
    <property type="evidence" value="ECO:0000318"/>
    <property type="project" value="GO_Central"/>
</dbReference>
<feature type="binding site" evidence="5">
    <location>
        <begin position="152"/>
        <end position="153"/>
    </location>
    <ligand>
        <name>substrate</name>
    </ligand>
</feature>
<sequence length="183" mass="20243">MTQQTRYICWISYHKITSRTLPKCLGLCDVFSDDARRSQQGGLLQLADHNFVNVYCFQMPAEIFWHGTQCANHTGTTCTDVIKSRGLTGLNKAEMAAKHGEEQAQHYAAFKSGELPSCESLKDTIARALLFWNDKIAPQIKAGKRVLIAAHGNSLRGDVEHLEGMSDAAIMELSLPTGISIVY</sequence>
<dbReference type="GO" id="GO:0004619">
    <property type="term" value="F:phosphoglycerate mutase activity"/>
    <property type="evidence" value="ECO:0000318"/>
    <property type="project" value="GO_Central"/>
</dbReference>
<comment type="similarity">
    <text evidence="1">Belongs to the phosphoglycerate mutase family. BPG-dependent PGAM subfamily.</text>
</comment>
<evidence type="ECO:0000313" key="7">
    <source>
        <dbReference type="Ensembl" id="ENSACAP00000035090.1"/>
    </source>
</evidence>
<name>A0A803TIQ0_ANOCA</name>
<dbReference type="Gene3D" id="3.40.50.1240">
    <property type="entry name" value="Phosphoglycerate mutase-like"/>
    <property type="match status" value="1"/>
</dbReference>
<dbReference type="EC" id="5.4.2.11" evidence="2"/>
<evidence type="ECO:0000256" key="4">
    <source>
        <dbReference type="ARBA" id="ARBA00023235"/>
    </source>
</evidence>
<reference evidence="7 8" key="1">
    <citation type="submission" date="2009-12" db="EMBL/GenBank/DDBJ databases">
        <title>The Genome Sequence of Anolis carolinensis (Green Anole Lizard).</title>
        <authorList>
            <consortium name="The Genome Sequencing Platform"/>
            <person name="Di Palma F."/>
            <person name="Alfoldi J."/>
            <person name="Heiman D."/>
            <person name="Young S."/>
            <person name="Grabherr M."/>
            <person name="Johnson J."/>
            <person name="Lander E.S."/>
            <person name="Lindblad-Toh K."/>
        </authorList>
    </citation>
    <scope>NUCLEOTIDE SEQUENCE [LARGE SCALE GENOMIC DNA]</scope>
    <source>
        <strain evidence="7 8">JBL SC #1</strain>
    </source>
</reference>
<dbReference type="CDD" id="cd07067">
    <property type="entry name" value="HP_PGM_like"/>
    <property type="match status" value="1"/>
</dbReference>
<accession>A0A803TIQ0</accession>
<evidence type="ECO:0000256" key="2">
    <source>
        <dbReference type="ARBA" id="ARBA00012028"/>
    </source>
</evidence>
<keyword evidence="4" id="KW-0413">Isomerase</keyword>
<evidence type="ECO:0000256" key="5">
    <source>
        <dbReference type="PIRSR" id="PIRSR613078-2"/>
    </source>
</evidence>
<evidence type="ECO:0000256" key="6">
    <source>
        <dbReference type="PIRSR" id="PIRSR613078-3"/>
    </source>
</evidence>
<dbReference type="InterPro" id="IPR013078">
    <property type="entry name" value="His_Pase_superF_clade-1"/>
</dbReference>
<dbReference type="GeneTree" id="ENSGT00950000182926"/>
<dbReference type="SUPFAM" id="SSF53254">
    <property type="entry name" value="Phosphoglycerate mutase-like"/>
    <property type="match status" value="1"/>
</dbReference>
<dbReference type="InterPro" id="IPR029033">
    <property type="entry name" value="His_PPase_superfam"/>
</dbReference>
<reference evidence="7" key="3">
    <citation type="submission" date="2025-09" db="UniProtKB">
        <authorList>
            <consortium name="Ensembl"/>
        </authorList>
    </citation>
    <scope>IDENTIFICATION</scope>
</reference>
<dbReference type="GO" id="GO:0005829">
    <property type="term" value="C:cytosol"/>
    <property type="evidence" value="ECO:0000318"/>
    <property type="project" value="GO_Central"/>
</dbReference>
<dbReference type="PANTHER" id="PTHR11931">
    <property type="entry name" value="PHOSPHOGLYCERATE MUTASE"/>
    <property type="match status" value="1"/>
</dbReference>
<reference evidence="7" key="2">
    <citation type="submission" date="2025-08" db="UniProtKB">
        <authorList>
            <consortium name="Ensembl"/>
        </authorList>
    </citation>
    <scope>IDENTIFICATION</scope>
</reference>
<dbReference type="NCBIfam" id="TIGR01258">
    <property type="entry name" value="pgm_1"/>
    <property type="match status" value="1"/>
</dbReference>
<dbReference type="InterPro" id="IPR005952">
    <property type="entry name" value="Phosphogly_mut1"/>
</dbReference>
<dbReference type="Proteomes" id="UP000001646">
    <property type="component" value="Chromosome 4"/>
</dbReference>
<keyword evidence="3" id="KW-0324">Glycolysis</keyword>
<feature type="site" description="Transition state stabilizer" evidence="6">
    <location>
        <position position="151"/>
    </location>
</feature>